<comment type="caution">
    <text evidence="4">The sequence shown here is derived from an EMBL/GenBank/DDBJ whole genome shotgun (WGS) entry which is preliminary data.</text>
</comment>
<dbReference type="Pfam" id="PF19295">
    <property type="entry name" value="SufBD_N"/>
    <property type="match status" value="1"/>
</dbReference>
<organism evidence="4 5">
    <name type="scientific">Pontibacter oryzae</name>
    <dbReference type="NCBI Taxonomy" id="2304593"/>
    <lineage>
        <taxon>Bacteria</taxon>
        <taxon>Pseudomonadati</taxon>
        <taxon>Bacteroidota</taxon>
        <taxon>Cytophagia</taxon>
        <taxon>Cytophagales</taxon>
        <taxon>Hymenobacteraceae</taxon>
        <taxon>Pontibacter</taxon>
    </lineage>
</organism>
<gene>
    <name evidence="4" type="primary">sufD</name>
    <name evidence="4" type="ORF">D1627_08485</name>
</gene>
<dbReference type="PANTHER" id="PTHR43575">
    <property type="entry name" value="PROTEIN ABCI7, CHLOROPLASTIC"/>
    <property type="match status" value="1"/>
</dbReference>
<dbReference type="AlphaFoldDB" id="A0A399SHM6"/>
<dbReference type="SUPFAM" id="SSF101960">
    <property type="entry name" value="Stabilizer of iron transporter SufD"/>
    <property type="match status" value="1"/>
</dbReference>
<dbReference type="RefSeq" id="WP_119431767.1">
    <property type="nucleotide sequence ID" value="NZ_QWGE01000002.1"/>
</dbReference>
<dbReference type="NCBIfam" id="TIGR01981">
    <property type="entry name" value="sufD"/>
    <property type="match status" value="1"/>
</dbReference>
<name>A0A399SHM6_9BACT</name>
<keyword evidence="5" id="KW-1185">Reference proteome</keyword>
<dbReference type="EMBL" id="QWGE01000002">
    <property type="protein sequence ID" value="RIJ42023.1"/>
    <property type="molecule type" value="Genomic_DNA"/>
</dbReference>
<evidence type="ECO:0000259" key="3">
    <source>
        <dbReference type="Pfam" id="PF19295"/>
    </source>
</evidence>
<dbReference type="PANTHER" id="PTHR43575:SF1">
    <property type="entry name" value="PROTEIN ABCI7, CHLOROPLASTIC"/>
    <property type="match status" value="1"/>
</dbReference>
<proteinExistence type="inferred from homology"/>
<dbReference type="InterPro" id="IPR011542">
    <property type="entry name" value="SUF_FeS_clus_asmbl_SufD"/>
</dbReference>
<dbReference type="InterPro" id="IPR037284">
    <property type="entry name" value="SUF_FeS_clus_asmbl_SufBD_sf"/>
</dbReference>
<evidence type="ECO:0000313" key="4">
    <source>
        <dbReference type="EMBL" id="RIJ42023.1"/>
    </source>
</evidence>
<sequence length="448" mass="50031">MVNQHSIPLYQALLQAYEERFSGSRASEPDAIHKLRQNAFHTFQELGFPTTKVEDWKYTNVIPFLRENYTLSTTPQATATELEQAHQAAAIPGMDCYTLVLHNGQLQPAVDTNQLPAFLKVISIEEAMQEPSFQKHFGKIVDAGKHHFAALNTAMFTGGLFLEIDANSHLDKPLHIIHTYSSADNLFTQPRNLFVVNRSASLSIIESVVAPGNGATVFVNGLTEVAVAENANVQHYTLQTANEQLRNLHHTEVSQKRDSVYSGYTFSLPSAQLLRNNLHINLDDEHTETHLYGLYLANSKQLVDNHTFMNHRFANCESNEVYKGVLLDNAVGVFNGKVYVHQDAQKTNAFQQNNNLLLSPKAVINSKPQLEIFADDVKCSHGTTIGQLSQEAMFYLQSRGIGEDAARAMLVTAFAFDVTENIRIPALEEHINKLITQHIPAKQELVNV</sequence>
<reference evidence="5" key="1">
    <citation type="submission" date="2018-08" db="EMBL/GenBank/DDBJ databases">
        <title>Mucilaginibacter sp. MYSH2.</title>
        <authorList>
            <person name="Seo T."/>
        </authorList>
    </citation>
    <scope>NUCLEOTIDE SEQUENCE [LARGE SCALE GENOMIC DNA]</scope>
    <source>
        <strain evidence="5">KIRAN</strain>
    </source>
</reference>
<dbReference type="OrthoDB" id="9768262at2"/>
<dbReference type="GO" id="GO:0016226">
    <property type="term" value="P:iron-sulfur cluster assembly"/>
    <property type="evidence" value="ECO:0007669"/>
    <property type="project" value="InterPro"/>
</dbReference>
<protein>
    <submittedName>
        <fullName evidence="4">Fe-S cluster assembly protein SufD</fullName>
    </submittedName>
</protein>
<comment type="similarity">
    <text evidence="1">Belongs to the iron-sulfur cluster assembly SufBD family.</text>
</comment>
<accession>A0A399SHM6</accession>
<dbReference type="InterPro" id="IPR055346">
    <property type="entry name" value="Fe-S_cluster_assembly_SufBD"/>
</dbReference>
<evidence type="ECO:0000256" key="1">
    <source>
        <dbReference type="ARBA" id="ARBA00043967"/>
    </source>
</evidence>
<dbReference type="Proteomes" id="UP000266005">
    <property type="component" value="Unassembled WGS sequence"/>
</dbReference>
<dbReference type="InterPro" id="IPR045595">
    <property type="entry name" value="SufBD_N"/>
</dbReference>
<feature type="domain" description="SUF system FeS cluster assembly SufBD core" evidence="2">
    <location>
        <begin position="182"/>
        <end position="414"/>
    </location>
</feature>
<evidence type="ECO:0000259" key="2">
    <source>
        <dbReference type="Pfam" id="PF01458"/>
    </source>
</evidence>
<evidence type="ECO:0000313" key="5">
    <source>
        <dbReference type="Proteomes" id="UP000266005"/>
    </source>
</evidence>
<dbReference type="InterPro" id="IPR000825">
    <property type="entry name" value="SUF_FeS_clus_asmbl_SufBD_core"/>
</dbReference>
<dbReference type="Pfam" id="PF01458">
    <property type="entry name" value="SUFBD_core"/>
    <property type="match status" value="1"/>
</dbReference>
<feature type="domain" description="SUF system FeS cluster assembly SufBD N-terminal" evidence="3">
    <location>
        <begin position="12"/>
        <end position="176"/>
    </location>
</feature>